<dbReference type="InterPro" id="IPR015421">
    <property type="entry name" value="PyrdxlP-dep_Trfase_major"/>
</dbReference>
<dbReference type="GO" id="GO:0030170">
    <property type="term" value="F:pyridoxal phosphate binding"/>
    <property type="evidence" value="ECO:0007669"/>
    <property type="project" value="InterPro"/>
</dbReference>
<comment type="similarity">
    <text evidence="1">In the C-terminal section; belongs to the class-I pyridoxal-phosphate-dependent aminotransferase family.</text>
</comment>
<dbReference type="InterPro" id="IPR015424">
    <property type="entry name" value="PyrdxlP-dep_Trfase"/>
</dbReference>
<evidence type="ECO:0000259" key="6">
    <source>
        <dbReference type="PROSITE" id="PS50949"/>
    </source>
</evidence>
<sequence>MGKRTITIKKKEPLMTKIPPQILLTFITLERNKQQSLGRQLYTQLRNALLGGMLRPGDRLPSTRDLAVELGIARNTVLHVFEQLLIEGFLSGKTGSGTFVSEGLRNLSRRSAAAIPPPEPALRQIKRPLGLNEAFGGHESSLEEIRPFQISVPLVSSFPFDTWTRLANAVHRDLHRLHLGYDDAQGYLPLREALAAHLRISRSIHCEAENILITHGSRQAIHLAAELLIGPGDACWMEEPGYNGAKSAIQRFGGKTCAIPVGEHGMDLDYAIAHYPGAKLAYVTPSHQFPLGSTLSLDARVRLLNYAAAQGMWIIEDDYDSEFRYNSRPLPALQGLDTAGNVVYLGSLSKVLFPALRLGYLVLPNRELARAFTIAKSAIDGQCNIASQAIAAQFIAGGHFSRHIRKMKLRYKSAQDELVSLLGRHLPGLVKPVPAEAGMHLVAWLHPDLDAEFLSAKAQAQGMVLHSLQRYSLGPAGNAVVLGFSGFTKKELEHGVLELKSLISDFYPLVPESEKERAQVRSPG</sequence>
<dbReference type="InterPro" id="IPR004839">
    <property type="entry name" value="Aminotransferase_I/II_large"/>
</dbReference>
<evidence type="ECO:0000256" key="1">
    <source>
        <dbReference type="ARBA" id="ARBA00005384"/>
    </source>
</evidence>
<dbReference type="OrthoDB" id="594134at2"/>
<dbReference type="EMBL" id="PYLS01000004">
    <property type="protein sequence ID" value="PST84398.1"/>
    <property type="molecule type" value="Genomic_DNA"/>
</dbReference>
<dbReference type="InterPro" id="IPR051446">
    <property type="entry name" value="HTH_trans_reg/aminotransferase"/>
</dbReference>
<name>A0A2T3HPM5_9SPHI</name>
<dbReference type="CDD" id="cd00609">
    <property type="entry name" value="AAT_like"/>
    <property type="match status" value="1"/>
</dbReference>
<dbReference type="Gene3D" id="3.40.640.10">
    <property type="entry name" value="Type I PLP-dependent aspartate aminotransferase-like (Major domain)"/>
    <property type="match status" value="1"/>
</dbReference>
<keyword evidence="5" id="KW-0804">Transcription</keyword>
<protein>
    <submittedName>
        <fullName evidence="7">PLP-dependent aminotransferase family protein</fullName>
    </submittedName>
</protein>
<dbReference type="AlphaFoldDB" id="A0A2T3HPM5"/>
<dbReference type="InterPro" id="IPR000524">
    <property type="entry name" value="Tscrpt_reg_HTH_GntR"/>
</dbReference>
<dbReference type="CDD" id="cd07377">
    <property type="entry name" value="WHTH_GntR"/>
    <property type="match status" value="1"/>
</dbReference>
<dbReference type="PANTHER" id="PTHR46577">
    <property type="entry name" value="HTH-TYPE TRANSCRIPTIONAL REGULATORY PROTEIN GABR"/>
    <property type="match status" value="1"/>
</dbReference>
<keyword evidence="7" id="KW-0032">Aminotransferase</keyword>
<dbReference type="Gene3D" id="1.10.10.10">
    <property type="entry name" value="Winged helix-like DNA-binding domain superfamily/Winged helix DNA-binding domain"/>
    <property type="match status" value="1"/>
</dbReference>
<dbReference type="Proteomes" id="UP000240912">
    <property type="component" value="Unassembled WGS sequence"/>
</dbReference>
<dbReference type="SUPFAM" id="SSF53383">
    <property type="entry name" value="PLP-dependent transferases"/>
    <property type="match status" value="1"/>
</dbReference>
<evidence type="ECO:0000256" key="4">
    <source>
        <dbReference type="ARBA" id="ARBA00023125"/>
    </source>
</evidence>
<reference evidence="7 8" key="1">
    <citation type="submission" date="2018-03" db="EMBL/GenBank/DDBJ databases">
        <authorList>
            <person name="Keele B.F."/>
        </authorList>
    </citation>
    <scope>NUCLEOTIDE SEQUENCE [LARGE SCALE GENOMIC DNA]</scope>
    <source>
        <strain evidence="7 8">YL28-9</strain>
    </source>
</reference>
<keyword evidence="4" id="KW-0238">DNA-binding</keyword>
<evidence type="ECO:0000313" key="8">
    <source>
        <dbReference type="Proteomes" id="UP000240912"/>
    </source>
</evidence>
<dbReference type="GO" id="GO:0003700">
    <property type="term" value="F:DNA-binding transcription factor activity"/>
    <property type="evidence" value="ECO:0007669"/>
    <property type="project" value="InterPro"/>
</dbReference>
<dbReference type="PANTHER" id="PTHR46577:SF1">
    <property type="entry name" value="HTH-TYPE TRANSCRIPTIONAL REGULATORY PROTEIN GABR"/>
    <property type="match status" value="1"/>
</dbReference>
<evidence type="ECO:0000256" key="2">
    <source>
        <dbReference type="ARBA" id="ARBA00022898"/>
    </source>
</evidence>
<gene>
    <name evidence="7" type="ORF">C7T94_06735</name>
</gene>
<dbReference type="Pfam" id="PF00392">
    <property type="entry name" value="GntR"/>
    <property type="match status" value="1"/>
</dbReference>
<dbReference type="GO" id="GO:0003677">
    <property type="term" value="F:DNA binding"/>
    <property type="evidence" value="ECO:0007669"/>
    <property type="project" value="UniProtKB-KW"/>
</dbReference>
<dbReference type="SUPFAM" id="SSF46785">
    <property type="entry name" value="Winged helix' DNA-binding domain"/>
    <property type="match status" value="1"/>
</dbReference>
<dbReference type="Pfam" id="PF00155">
    <property type="entry name" value="Aminotran_1_2"/>
    <property type="match status" value="1"/>
</dbReference>
<proteinExistence type="inferred from homology"/>
<dbReference type="PRINTS" id="PR00035">
    <property type="entry name" value="HTHGNTR"/>
</dbReference>
<evidence type="ECO:0000256" key="3">
    <source>
        <dbReference type="ARBA" id="ARBA00023015"/>
    </source>
</evidence>
<dbReference type="InterPro" id="IPR036390">
    <property type="entry name" value="WH_DNA-bd_sf"/>
</dbReference>
<evidence type="ECO:0000256" key="5">
    <source>
        <dbReference type="ARBA" id="ARBA00023163"/>
    </source>
</evidence>
<comment type="caution">
    <text evidence="7">The sequence shown here is derived from an EMBL/GenBank/DDBJ whole genome shotgun (WGS) entry which is preliminary data.</text>
</comment>
<keyword evidence="3" id="KW-0805">Transcription regulation</keyword>
<keyword evidence="2" id="KW-0663">Pyridoxal phosphate</keyword>
<organism evidence="7 8">
    <name type="scientific">Pedobacter yulinensis</name>
    <dbReference type="NCBI Taxonomy" id="2126353"/>
    <lineage>
        <taxon>Bacteria</taxon>
        <taxon>Pseudomonadati</taxon>
        <taxon>Bacteroidota</taxon>
        <taxon>Sphingobacteriia</taxon>
        <taxon>Sphingobacteriales</taxon>
        <taxon>Sphingobacteriaceae</taxon>
        <taxon>Pedobacter</taxon>
    </lineage>
</organism>
<keyword evidence="7" id="KW-0808">Transferase</keyword>
<dbReference type="GO" id="GO:0008483">
    <property type="term" value="F:transaminase activity"/>
    <property type="evidence" value="ECO:0007669"/>
    <property type="project" value="UniProtKB-KW"/>
</dbReference>
<evidence type="ECO:0000313" key="7">
    <source>
        <dbReference type="EMBL" id="PST84398.1"/>
    </source>
</evidence>
<dbReference type="PROSITE" id="PS50949">
    <property type="entry name" value="HTH_GNTR"/>
    <property type="match status" value="1"/>
</dbReference>
<feature type="domain" description="HTH gntR-type" evidence="6">
    <location>
        <begin position="35"/>
        <end position="103"/>
    </location>
</feature>
<dbReference type="SMART" id="SM00345">
    <property type="entry name" value="HTH_GNTR"/>
    <property type="match status" value="1"/>
</dbReference>
<accession>A0A2T3HPM5</accession>
<dbReference type="InterPro" id="IPR036388">
    <property type="entry name" value="WH-like_DNA-bd_sf"/>
</dbReference>
<keyword evidence="8" id="KW-1185">Reference proteome</keyword>